<dbReference type="EMBL" id="AP027272">
    <property type="protein sequence ID" value="BDX07199.1"/>
    <property type="molecule type" value="Genomic_DNA"/>
</dbReference>
<dbReference type="InterPro" id="IPR036388">
    <property type="entry name" value="WH-like_DNA-bd_sf"/>
</dbReference>
<evidence type="ECO:0000256" key="2">
    <source>
        <dbReference type="ARBA" id="ARBA00023015"/>
    </source>
</evidence>
<keyword evidence="1" id="KW-0059">Arsenical resistance</keyword>
<dbReference type="NCBIfam" id="NF033788">
    <property type="entry name" value="HTH_metalloreg"/>
    <property type="match status" value="1"/>
</dbReference>
<gene>
    <name evidence="6" type="primary">arsR</name>
    <name evidence="6" type="ORF">MACH26_27200</name>
</gene>
<dbReference type="NCBIfam" id="NF007528">
    <property type="entry name" value="PRK10141.1"/>
    <property type="match status" value="1"/>
</dbReference>
<keyword evidence="2" id="KW-0805">Transcription regulation</keyword>
<keyword evidence="4" id="KW-0804">Transcription</keyword>
<dbReference type="Gene3D" id="1.10.10.10">
    <property type="entry name" value="Winged helix-like DNA-binding domain superfamily/Winged helix DNA-binding domain"/>
    <property type="match status" value="1"/>
</dbReference>
<evidence type="ECO:0000313" key="6">
    <source>
        <dbReference type="EMBL" id="BDX07199.1"/>
    </source>
</evidence>
<dbReference type="SUPFAM" id="SSF46785">
    <property type="entry name" value="Winged helix' DNA-binding domain"/>
    <property type="match status" value="1"/>
</dbReference>
<name>A0AA48HSJ8_9ALTE</name>
<reference evidence="6" key="1">
    <citation type="submission" date="2023-01" db="EMBL/GenBank/DDBJ databases">
        <title>Complete genome sequence of Planctobacterium marinum strain Dej080120_11.</title>
        <authorList>
            <person name="Ueki S."/>
            <person name="Maruyama F."/>
        </authorList>
    </citation>
    <scope>NUCLEOTIDE SEQUENCE</scope>
    <source>
        <strain evidence="6">Dej080120_11</strain>
    </source>
</reference>
<dbReference type="GO" id="GO:0046685">
    <property type="term" value="P:response to arsenic-containing substance"/>
    <property type="evidence" value="ECO:0007669"/>
    <property type="project" value="UniProtKB-KW"/>
</dbReference>
<dbReference type="Proteomes" id="UP001333710">
    <property type="component" value="Chromosome"/>
</dbReference>
<accession>A0AA48HSJ8</accession>
<evidence type="ECO:0000256" key="1">
    <source>
        <dbReference type="ARBA" id="ARBA00022849"/>
    </source>
</evidence>
<dbReference type="CDD" id="cd00090">
    <property type="entry name" value="HTH_ARSR"/>
    <property type="match status" value="1"/>
</dbReference>
<sequence length="107" mass="12236">MNPLSFYKCLADDTRLKSLLLIQETGEACVCDLMRALQLEQPKISRHLAGLRKCQIVQDERRGKWVFYKVHPQLPQWAKQVLALSAQDNLSFYEDALARLQAQSGSC</sequence>
<evidence type="ECO:0000256" key="4">
    <source>
        <dbReference type="ARBA" id="ARBA00023163"/>
    </source>
</evidence>
<dbReference type="AlphaFoldDB" id="A0AA48HSJ8"/>
<keyword evidence="7" id="KW-1185">Reference proteome</keyword>
<dbReference type="InterPro" id="IPR036390">
    <property type="entry name" value="WH_DNA-bd_sf"/>
</dbReference>
<dbReference type="PROSITE" id="PS50987">
    <property type="entry name" value="HTH_ARSR_2"/>
    <property type="match status" value="1"/>
</dbReference>
<keyword evidence="3" id="KW-0238">DNA-binding</keyword>
<dbReference type="InterPro" id="IPR001845">
    <property type="entry name" value="HTH_ArsR_DNA-bd_dom"/>
</dbReference>
<dbReference type="Pfam" id="PF01022">
    <property type="entry name" value="HTH_5"/>
    <property type="match status" value="1"/>
</dbReference>
<dbReference type="GO" id="GO:0003700">
    <property type="term" value="F:DNA-binding transcription factor activity"/>
    <property type="evidence" value="ECO:0007669"/>
    <property type="project" value="InterPro"/>
</dbReference>
<evidence type="ECO:0000256" key="3">
    <source>
        <dbReference type="ARBA" id="ARBA00023125"/>
    </source>
</evidence>
<proteinExistence type="predicted"/>
<dbReference type="PRINTS" id="PR00778">
    <property type="entry name" value="HTHARSR"/>
</dbReference>
<dbReference type="RefSeq" id="WP_338293182.1">
    <property type="nucleotide sequence ID" value="NZ_AP027272.1"/>
</dbReference>
<evidence type="ECO:0000313" key="7">
    <source>
        <dbReference type="Proteomes" id="UP001333710"/>
    </source>
</evidence>
<dbReference type="KEGG" id="pmaw:MACH26_27200"/>
<protein>
    <submittedName>
        <fullName evidence="6">Transcriptional regulator</fullName>
    </submittedName>
</protein>
<organism evidence="6 7">
    <name type="scientific">Planctobacterium marinum</name>
    <dbReference type="NCBI Taxonomy" id="1631968"/>
    <lineage>
        <taxon>Bacteria</taxon>
        <taxon>Pseudomonadati</taxon>
        <taxon>Pseudomonadota</taxon>
        <taxon>Gammaproteobacteria</taxon>
        <taxon>Alteromonadales</taxon>
        <taxon>Alteromonadaceae</taxon>
        <taxon>Planctobacterium</taxon>
    </lineage>
</organism>
<dbReference type="SMART" id="SM00418">
    <property type="entry name" value="HTH_ARSR"/>
    <property type="match status" value="1"/>
</dbReference>
<feature type="domain" description="HTH arsR-type" evidence="5">
    <location>
        <begin position="1"/>
        <end position="89"/>
    </location>
</feature>
<dbReference type="PANTHER" id="PTHR33154">
    <property type="entry name" value="TRANSCRIPTIONAL REGULATOR, ARSR FAMILY"/>
    <property type="match status" value="1"/>
</dbReference>
<dbReference type="GO" id="GO:0003677">
    <property type="term" value="F:DNA binding"/>
    <property type="evidence" value="ECO:0007669"/>
    <property type="project" value="UniProtKB-KW"/>
</dbReference>
<dbReference type="InterPro" id="IPR051081">
    <property type="entry name" value="HTH_MetalResp_TranReg"/>
</dbReference>
<evidence type="ECO:0000259" key="5">
    <source>
        <dbReference type="PROSITE" id="PS50987"/>
    </source>
</evidence>
<dbReference type="PANTHER" id="PTHR33154:SF18">
    <property type="entry name" value="ARSENICAL RESISTANCE OPERON REPRESSOR"/>
    <property type="match status" value="1"/>
</dbReference>
<dbReference type="InterPro" id="IPR011991">
    <property type="entry name" value="ArsR-like_HTH"/>
</dbReference>